<reference evidence="3 4" key="1">
    <citation type="submission" date="2020-01" db="EMBL/GenBank/DDBJ databases">
        <title>Ponticoccus aerotolerans gen. nov., sp. nov., an anaerobic bacterium and proposal of Ponticoccusceae fam. nov., Ponticoccusles ord. nov. and Ponticoccuse classis nov. in the phylum Kiritimatiellaeota.</title>
        <authorList>
            <person name="Zhou L.Y."/>
            <person name="Du Z.J."/>
        </authorList>
    </citation>
    <scope>NUCLEOTIDE SEQUENCE [LARGE SCALE GENOMIC DNA]</scope>
    <source>
        <strain evidence="3 4">S-5007</strain>
    </source>
</reference>
<dbReference type="Pfam" id="PF01408">
    <property type="entry name" value="GFO_IDH_MocA"/>
    <property type="match status" value="1"/>
</dbReference>
<dbReference type="RefSeq" id="WP_160628594.1">
    <property type="nucleotide sequence ID" value="NZ_CP047593.1"/>
</dbReference>
<accession>A0A6P1M5V2</accession>
<name>A0A6P1M5V2_9BACT</name>
<gene>
    <name evidence="3" type="ORF">GT409_08080</name>
</gene>
<proteinExistence type="predicted"/>
<keyword evidence="4" id="KW-1185">Reference proteome</keyword>
<dbReference type="AlphaFoldDB" id="A0A6P1M5V2"/>
<evidence type="ECO:0000313" key="4">
    <source>
        <dbReference type="Proteomes" id="UP000464954"/>
    </source>
</evidence>
<evidence type="ECO:0000259" key="2">
    <source>
        <dbReference type="Pfam" id="PF02894"/>
    </source>
</evidence>
<dbReference type="InterPro" id="IPR051450">
    <property type="entry name" value="Gfo/Idh/MocA_Oxidoreductases"/>
</dbReference>
<dbReference type="InterPro" id="IPR036291">
    <property type="entry name" value="NAD(P)-bd_dom_sf"/>
</dbReference>
<feature type="domain" description="Gfo/Idh/MocA-like oxidoreductase C-terminal" evidence="2">
    <location>
        <begin position="143"/>
        <end position="375"/>
    </location>
</feature>
<dbReference type="EMBL" id="CP047593">
    <property type="protein sequence ID" value="QHI69412.1"/>
    <property type="molecule type" value="Genomic_DNA"/>
</dbReference>
<dbReference type="Gene3D" id="3.30.360.10">
    <property type="entry name" value="Dihydrodipicolinate Reductase, domain 2"/>
    <property type="match status" value="1"/>
</dbReference>
<dbReference type="SUPFAM" id="SSF55347">
    <property type="entry name" value="Glyceraldehyde-3-phosphate dehydrogenase-like, C-terminal domain"/>
    <property type="match status" value="1"/>
</dbReference>
<dbReference type="Gene3D" id="3.40.50.720">
    <property type="entry name" value="NAD(P)-binding Rossmann-like Domain"/>
    <property type="match status" value="1"/>
</dbReference>
<dbReference type="InterPro" id="IPR000683">
    <property type="entry name" value="Gfo/Idh/MocA-like_OxRdtase_N"/>
</dbReference>
<dbReference type="InterPro" id="IPR004104">
    <property type="entry name" value="Gfo/Idh/MocA-like_OxRdtase_C"/>
</dbReference>
<dbReference type="SUPFAM" id="SSF51735">
    <property type="entry name" value="NAD(P)-binding Rossmann-fold domains"/>
    <property type="match status" value="1"/>
</dbReference>
<sequence length="388" mass="42948">MSGSSGSIKIGLIGCGFRIKEVVRCMAQHPGFEKVEIVQVFDPNPEYGSIIRDEWAPNLQFVDRYEAILENPEIEWVMIGSWNCFHAQQAVAAFRAGKHVFCEKPLATTFEDCVAMRNAWKESGRQFVIGFTLRYSPHYRKIKELVSSGVIGDLVSFEFNETISFDHGGYIMGGWRGDRAKAGTHLLEKCSHDIDIVNWIVGAPVARVASFGGLDFFVSENEKKMERIGNSPDGKPAYMAHVGGRMKNPFTADKSIIDNQVVILEYKNGVRATFHANCNAAILERRMYLCGTEGALRADVICGEIEVQRIGYDTDLEVFDTNTADSHGGGDDVLGKELLDCMIDGAEPGSNLEDGFLAAITCFAIDDSMGNRAVVDLLPYWNRAGIEF</sequence>
<dbReference type="Pfam" id="PF02894">
    <property type="entry name" value="GFO_IDH_MocA_C"/>
    <property type="match status" value="1"/>
</dbReference>
<dbReference type="KEGG" id="taer:GT409_08080"/>
<feature type="domain" description="Gfo/Idh/MocA-like oxidoreductase N-terminal" evidence="1">
    <location>
        <begin position="8"/>
        <end position="131"/>
    </location>
</feature>
<organism evidence="3 4">
    <name type="scientific">Tichowtungia aerotolerans</name>
    <dbReference type="NCBI Taxonomy" id="2697043"/>
    <lineage>
        <taxon>Bacteria</taxon>
        <taxon>Pseudomonadati</taxon>
        <taxon>Kiritimatiellota</taxon>
        <taxon>Tichowtungiia</taxon>
        <taxon>Tichowtungiales</taxon>
        <taxon>Tichowtungiaceae</taxon>
        <taxon>Tichowtungia</taxon>
    </lineage>
</organism>
<dbReference type="GO" id="GO:0000166">
    <property type="term" value="F:nucleotide binding"/>
    <property type="evidence" value="ECO:0007669"/>
    <property type="project" value="InterPro"/>
</dbReference>
<dbReference type="Proteomes" id="UP000464954">
    <property type="component" value="Chromosome"/>
</dbReference>
<dbReference type="PANTHER" id="PTHR43377:SF2">
    <property type="entry name" value="BINDING ROSSMANN FOLD OXIDOREDUCTASE, PUTATIVE (AFU_ORTHOLOGUE AFUA_4G00560)-RELATED"/>
    <property type="match status" value="1"/>
</dbReference>
<dbReference type="PANTHER" id="PTHR43377">
    <property type="entry name" value="BILIVERDIN REDUCTASE A"/>
    <property type="match status" value="1"/>
</dbReference>
<protein>
    <submittedName>
        <fullName evidence="3">Gfo/Idh/MocA family oxidoreductase</fullName>
    </submittedName>
</protein>
<evidence type="ECO:0000313" key="3">
    <source>
        <dbReference type="EMBL" id="QHI69412.1"/>
    </source>
</evidence>
<evidence type="ECO:0000259" key="1">
    <source>
        <dbReference type="Pfam" id="PF01408"/>
    </source>
</evidence>